<dbReference type="PIRSF" id="PIRSF006470">
    <property type="entry name" value="DctB"/>
    <property type="match status" value="1"/>
</dbReference>
<organism evidence="7 8">
    <name type="scientific">Pontivivens nitratireducens</name>
    <dbReference type="NCBI Taxonomy" id="2758038"/>
    <lineage>
        <taxon>Bacteria</taxon>
        <taxon>Pseudomonadati</taxon>
        <taxon>Pseudomonadota</taxon>
        <taxon>Alphaproteobacteria</taxon>
        <taxon>Rhodobacterales</taxon>
        <taxon>Paracoccaceae</taxon>
        <taxon>Pontivivens</taxon>
    </lineage>
</organism>
<evidence type="ECO:0000256" key="6">
    <source>
        <dbReference type="SAM" id="SignalP"/>
    </source>
</evidence>
<evidence type="ECO:0000256" key="4">
    <source>
        <dbReference type="ARBA" id="ARBA00022729"/>
    </source>
</evidence>
<name>A0A6G7VK45_9RHOB</name>
<accession>A0A6G7VK45</accession>
<keyword evidence="3" id="KW-0813">Transport</keyword>
<evidence type="ECO:0000256" key="1">
    <source>
        <dbReference type="ARBA" id="ARBA00004418"/>
    </source>
</evidence>
<comment type="subcellular location">
    <subcellularLocation>
        <location evidence="1">Periplasm</location>
    </subcellularLocation>
</comment>
<dbReference type="InterPro" id="IPR004682">
    <property type="entry name" value="TRAP_DctP"/>
</dbReference>
<dbReference type="Pfam" id="PF03480">
    <property type="entry name" value="DctP"/>
    <property type="match status" value="1"/>
</dbReference>
<feature type="signal peptide" evidence="6">
    <location>
        <begin position="1"/>
        <end position="18"/>
    </location>
</feature>
<evidence type="ECO:0000313" key="7">
    <source>
        <dbReference type="EMBL" id="QIK40167.1"/>
    </source>
</evidence>
<dbReference type="InterPro" id="IPR018389">
    <property type="entry name" value="DctP_fam"/>
</dbReference>
<dbReference type="Proteomes" id="UP000500791">
    <property type="component" value="Chromosome"/>
</dbReference>
<dbReference type="SUPFAM" id="SSF53850">
    <property type="entry name" value="Periplasmic binding protein-like II"/>
    <property type="match status" value="1"/>
</dbReference>
<sequence>MILKSLAFLMITASVATAQCDTGEVSIRFEHDAPAVGHPKGEAAAFLAELVNNELDGRACMTVIAESETYSDATVLDGLASGQYQMAAPAMGNMGDISERFLIFDLPFLFRDLPVVLDYQDSPLGRGLLTEEVDKGLMGLAFWADGMKAMSALAPIESPEDISGMTFGTQHALIEADYFTELGAQTLEVPPTRLADALQSGEVDGQNSTWTDISARGLAYSHDSITETNHGLVQYMLVTSPQFWDSLDAELRDDLNLLIEIVTLERNRFAYELANIAQQQARQDGLRIVRLDDNTRIEWIRAMQPTWFRHGGEIGFDQIAAVSYAAQTATSMFAR</sequence>
<dbReference type="AlphaFoldDB" id="A0A6G7VK45"/>
<evidence type="ECO:0000313" key="8">
    <source>
        <dbReference type="Proteomes" id="UP000500791"/>
    </source>
</evidence>
<keyword evidence="5" id="KW-0574">Periplasm</keyword>
<feature type="chain" id="PRO_5026207453" evidence="6">
    <location>
        <begin position="19"/>
        <end position="335"/>
    </location>
</feature>
<dbReference type="InterPro" id="IPR038404">
    <property type="entry name" value="TRAP_DctP_sf"/>
</dbReference>
<dbReference type="PANTHER" id="PTHR33376">
    <property type="match status" value="1"/>
</dbReference>
<dbReference type="GO" id="GO:0030288">
    <property type="term" value="C:outer membrane-bounded periplasmic space"/>
    <property type="evidence" value="ECO:0007669"/>
    <property type="project" value="InterPro"/>
</dbReference>
<comment type="similarity">
    <text evidence="2">Belongs to the bacterial solute-binding protein 7 family.</text>
</comment>
<dbReference type="EMBL" id="CP049811">
    <property type="protein sequence ID" value="QIK40167.1"/>
    <property type="molecule type" value="Genomic_DNA"/>
</dbReference>
<reference evidence="7 8" key="1">
    <citation type="submission" date="2020-03" db="EMBL/GenBank/DDBJ databases">
        <title>Complete genome sequence of Monaibacterium sp. ALG8 with diverse plasmids.</title>
        <authorList>
            <person name="Sun C."/>
        </authorList>
    </citation>
    <scope>NUCLEOTIDE SEQUENCE [LARGE SCALE GENOMIC DNA]</scope>
    <source>
        <strain evidence="7 8">ALG8</strain>
    </source>
</reference>
<evidence type="ECO:0000256" key="3">
    <source>
        <dbReference type="ARBA" id="ARBA00022448"/>
    </source>
</evidence>
<dbReference type="Gene3D" id="3.40.190.170">
    <property type="entry name" value="Bacterial extracellular solute-binding protein, family 7"/>
    <property type="match status" value="1"/>
</dbReference>
<keyword evidence="4 6" id="KW-0732">Signal</keyword>
<evidence type="ECO:0000256" key="5">
    <source>
        <dbReference type="ARBA" id="ARBA00022764"/>
    </source>
</evidence>
<evidence type="ECO:0000256" key="2">
    <source>
        <dbReference type="ARBA" id="ARBA00009023"/>
    </source>
</evidence>
<dbReference type="KEGG" id="mon:G8E03_04940"/>
<dbReference type="NCBIfam" id="NF037995">
    <property type="entry name" value="TRAP_S1"/>
    <property type="match status" value="1"/>
</dbReference>
<dbReference type="PANTHER" id="PTHR33376:SF7">
    <property type="entry name" value="C4-DICARBOXYLATE-BINDING PROTEIN DCTB"/>
    <property type="match status" value="1"/>
</dbReference>
<gene>
    <name evidence="7" type="ORF">G8E03_04940</name>
</gene>
<dbReference type="GO" id="GO:0055085">
    <property type="term" value="P:transmembrane transport"/>
    <property type="evidence" value="ECO:0007669"/>
    <property type="project" value="InterPro"/>
</dbReference>
<proteinExistence type="inferred from homology"/>
<keyword evidence="8" id="KW-1185">Reference proteome</keyword>
<protein>
    <submittedName>
        <fullName evidence="7">C4-dicarboxylate ABC transporter</fullName>
    </submittedName>
</protein>
<dbReference type="RefSeq" id="WP_166189305.1">
    <property type="nucleotide sequence ID" value="NZ_CP049811.1"/>
</dbReference>